<evidence type="ECO:0000313" key="4">
    <source>
        <dbReference type="EMBL" id="SDH47445.1"/>
    </source>
</evidence>
<dbReference type="InterPro" id="IPR013783">
    <property type="entry name" value="Ig-like_fold"/>
</dbReference>
<dbReference type="Gene3D" id="3.40.50.1110">
    <property type="entry name" value="SGNH hydrolase"/>
    <property type="match status" value="1"/>
</dbReference>
<protein>
    <submittedName>
        <fullName evidence="4">Sialate O-acetylesterase</fullName>
    </submittedName>
</protein>
<sequence length="570" mass="63300">MKRFISILLLTSLLVGGSWLRADVRMPLIFGNHMVLQQDGKLSIWGWAESGEKVKVSFLGQEATAVAGADGKWMVNLKPVKQQKEGATLTVTGNNELIFTDVLVGDVWVASGQSNMEWGLKLKKDYAEDVAQSADSLLRLFFVPKNTSLEPLTNIEKPKGTENPRVAARWVLCNPKNLFEINGQGFSAAAFYFARDMRAARKCPVGIIQSAWGGTRAEAWTSISGLKQEPSLKHYVDRYEQNVKNNPEIMQNFAQRKREFDIAIREWNRTVGKEWDQAQKEWAVEVKKAQKEGRQAPPKPEPRTKRPSDPPKPNGGNNGPSNLFNAMISPLMPLSIKGVIWYQGEFNSGGSGKEYATLFPRMIKDWREKWGIGDFPFLFVQLPNFGPVDTEPSAEGGGWRWVREGQVKALDLPNTAMATTIDIGDVIELHPADKYDVGHRLALAARRLAHNEKIVGMGPLYKGMQVKGDKIIIEFSNQGKKLVMGTSPYVPAGASKPAKPTKLTGFGMAGSDQKFYWADAVIQGNKVVVSSEKVKEPVAVRYGFSNSPLCNLYNEAGLPASPFRTDNWEK</sequence>
<organism evidence="4 5">
    <name type="scientific">Bacteroides ovatus</name>
    <dbReference type="NCBI Taxonomy" id="28116"/>
    <lineage>
        <taxon>Bacteria</taxon>
        <taxon>Pseudomonadati</taxon>
        <taxon>Bacteroidota</taxon>
        <taxon>Bacteroidia</taxon>
        <taxon>Bacteroidales</taxon>
        <taxon>Bacteroidaceae</taxon>
        <taxon>Bacteroides</taxon>
    </lineage>
</organism>
<dbReference type="Pfam" id="PF03629">
    <property type="entry name" value="SASA"/>
    <property type="match status" value="2"/>
</dbReference>
<feature type="region of interest" description="Disordered" evidence="2">
    <location>
        <begin position="286"/>
        <end position="324"/>
    </location>
</feature>
<proteinExistence type="predicted"/>
<reference evidence="4 5" key="1">
    <citation type="submission" date="2016-10" db="EMBL/GenBank/DDBJ databases">
        <authorList>
            <person name="de Groot N.N."/>
        </authorList>
    </citation>
    <scope>NUCLEOTIDE SEQUENCE [LARGE SCALE GENOMIC DNA]</scope>
    <source>
        <strain evidence="4 5">NLAE-zl-C57</strain>
    </source>
</reference>
<name>A0A1G8CPN6_BACOV</name>
<gene>
    <name evidence="4" type="ORF">SAMN05192582_100686</name>
</gene>
<dbReference type="AlphaFoldDB" id="A0A1G8CPN6"/>
<dbReference type="PANTHER" id="PTHR22901">
    <property type="entry name" value="SIALATE O-ACETYLESTERASE"/>
    <property type="match status" value="1"/>
</dbReference>
<feature type="domain" description="Sialate O-acetylesterase" evidence="3">
    <location>
        <begin position="335"/>
        <end position="444"/>
    </location>
</feature>
<accession>A0A1G8CPN6</accession>
<dbReference type="PANTHER" id="PTHR22901:SF0">
    <property type="entry name" value="SIALATE O-ACETYLESTERASE"/>
    <property type="match status" value="1"/>
</dbReference>
<keyword evidence="1" id="KW-0378">Hydrolase</keyword>
<dbReference type="RefSeq" id="WP_074636231.1">
    <property type="nucleotide sequence ID" value="NZ_FNDO01000006.1"/>
</dbReference>
<feature type="compositionally biased region" description="Basic and acidic residues" evidence="2">
    <location>
        <begin position="286"/>
        <end position="309"/>
    </location>
</feature>
<feature type="domain" description="Sialate O-acetylesterase" evidence="3">
    <location>
        <begin position="105"/>
        <end position="245"/>
    </location>
</feature>
<dbReference type="Gene3D" id="2.60.40.10">
    <property type="entry name" value="Immunoglobulins"/>
    <property type="match status" value="1"/>
</dbReference>
<dbReference type="InterPro" id="IPR005181">
    <property type="entry name" value="SASA"/>
</dbReference>
<dbReference type="InterPro" id="IPR039329">
    <property type="entry name" value="SIAE"/>
</dbReference>
<dbReference type="InterPro" id="IPR036514">
    <property type="entry name" value="SGNH_hydro_sf"/>
</dbReference>
<dbReference type="GO" id="GO:0005975">
    <property type="term" value="P:carbohydrate metabolic process"/>
    <property type="evidence" value="ECO:0007669"/>
    <property type="project" value="TreeGrafter"/>
</dbReference>
<dbReference type="Proteomes" id="UP000181870">
    <property type="component" value="Unassembled WGS sequence"/>
</dbReference>
<dbReference type="GO" id="GO:0001681">
    <property type="term" value="F:sialate O-acetylesterase activity"/>
    <property type="evidence" value="ECO:0007669"/>
    <property type="project" value="InterPro"/>
</dbReference>
<evidence type="ECO:0000259" key="3">
    <source>
        <dbReference type="Pfam" id="PF03629"/>
    </source>
</evidence>
<dbReference type="SUPFAM" id="SSF52266">
    <property type="entry name" value="SGNH hydrolase"/>
    <property type="match status" value="1"/>
</dbReference>
<evidence type="ECO:0000256" key="1">
    <source>
        <dbReference type="ARBA" id="ARBA00022801"/>
    </source>
</evidence>
<evidence type="ECO:0000256" key="2">
    <source>
        <dbReference type="SAM" id="MobiDB-lite"/>
    </source>
</evidence>
<dbReference type="EMBL" id="FNDO01000006">
    <property type="protein sequence ID" value="SDH47445.1"/>
    <property type="molecule type" value="Genomic_DNA"/>
</dbReference>
<evidence type="ECO:0000313" key="5">
    <source>
        <dbReference type="Proteomes" id="UP000181870"/>
    </source>
</evidence>